<evidence type="ECO:0000259" key="4">
    <source>
        <dbReference type="Pfam" id="PF20240"/>
    </source>
</evidence>
<sequence>MTYSPFQPTLTNTGQGALGLDVLLSAPEERLASSVFAFVQVQVKQPTVYPIVPDGTNILFFSPCRQSFGGTQQSILEVPLTMARGEYFGIWFYPGAMRRFFNVDISEVTNQVQGLDFFSEASLPNLGEQLYACKNFSERIALCETLLLKRVMDRPLSAKFTAALSAIYQSYGQCSVKRMAETIGWSHRHLNRQFLLHTGLTVKAFAQTVRMNEYLKRCYQQVSRPLHHGLDLGFYDHSHLIKTIKQHNLDGLSPTAKVAMSSFYNPSN</sequence>
<dbReference type="Gene3D" id="1.10.10.60">
    <property type="entry name" value="Homeodomain-like"/>
    <property type="match status" value="1"/>
</dbReference>
<keyword evidence="1" id="KW-0805">Transcription regulation</keyword>
<evidence type="ECO:0000256" key="1">
    <source>
        <dbReference type="ARBA" id="ARBA00023015"/>
    </source>
</evidence>
<name>A0A370U6A5_9GAMM</name>
<reference evidence="5 6" key="1">
    <citation type="submission" date="2018-06" db="EMBL/GenBank/DDBJ databases">
        <title>Marinomonas sp. YLB-05 draft genome sequence.</title>
        <authorList>
            <person name="Yu L."/>
            <person name="Tang X."/>
        </authorList>
    </citation>
    <scope>NUCLEOTIDE SEQUENCE [LARGE SCALE GENOMIC DNA]</scope>
    <source>
        <strain evidence="5 6">YLB-05</strain>
    </source>
</reference>
<proteinExistence type="predicted"/>
<protein>
    <recommendedName>
        <fullName evidence="4">DUF6597 domain-containing protein</fullName>
    </recommendedName>
</protein>
<dbReference type="OrthoDB" id="6592899at2"/>
<comment type="caution">
    <text evidence="5">The sequence shown here is derived from an EMBL/GenBank/DDBJ whole genome shotgun (WGS) entry which is preliminary data.</text>
</comment>
<dbReference type="GO" id="GO:0003677">
    <property type="term" value="F:DNA binding"/>
    <property type="evidence" value="ECO:0007669"/>
    <property type="project" value="UniProtKB-KW"/>
</dbReference>
<dbReference type="RefSeq" id="WP_115468978.1">
    <property type="nucleotide sequence ID" value="NZ_QKRA01000008.1"/>
</dbReference>
<gene>
    <name evidence="5" type="ORF">DN730_15085</name>
</gene>
<feature type="domain" description="DUF6597" evidence="4">
    <location>
        <begin position="26"/>
        <end position="112"/>
    </location>
</feature>
<dbReference type="PANTHER" id="PTHR46796">
    <property type="entry name" value="HTH-TYPE TRANSCRIPTIONAL ACTIVATOR RHAS-RELATED"/>
    <property type="match status" value="1"/>
</dbReference>
<evidence type="ECO:0000256" key="3">
    <source>
        <dbReference type="ARBA" id="ARBA00023163"/>
    </source>
</evidence>
<evidence type="ECO:0000256" key="2">
    <source>
        <dbReference type="ARBA" id="ARBA00023125"/>
    </source>
</evidence>
<dbReference type="GO" id="GO:0080090">
    <property type="term" value="P:regulation of primary metabolic process"/>
    <property type="evidence" value="ECO:0007669"/>
    <property type="project" value="UniProtKB-ARBA"/>
</dbReference>
<dbReference type="PANTHER" id="PTHR46796:SF13">
    <property type="entry name" value="HTH-TYPE TRANSCRIPTIONAL ACTIVATOR RHAS"/>
    <property type="match status" value="1"/>
</dbReference>
<accession>A0A370U6A5</accession>
<dbReference type="AlphaFoldDB" id="A0A370U6A5"/>
<evidence type="ECO:0000313" key="5">
    <source>
        <dbReference type="EMBL" id="RDL43298.1"/>
    </source>
</evidence>
<keyword evidence="2" id="KW-0238">DNA-binding</keyword>
<keyword evidence="6" id="KW-1185">Reference proteome</keyword>
<dbReference type="InterPro" id="IPR046532">
    <property type="entry name" value="DUF6597"/>
</dbReference>
<evidence type="ECO:0000313" key="6">
    <source>
        <dbReference type="Proteomes" id="UP000254326"/>
    </source>
</evidence>
<dbReference type="EMBL" id="QKRA01000008">
    <property type="protein sequence ID" value="RDL43298.1"/>
    <property type="molecule type" value="Genomic_DNA"/>
</dbReference>
<dbReference type="InterPro" id="IPR050204">
    <property type="entry name" value="AraC_XylS_family_regulators"/>
</dbReference>
<organism evidence="5 6">
    <name type="scientific">Marinomonas piezotolerans</name>
    <dbReference type="NCBI Taxonomy" id="2213058"/>
    <lineage>
        <taxon>Bacteria</taxon>
        <taxon>Pseudomonadati</taxon>
        <taxon>Pseudomonadota</taxon>
        <taxon>Gammaproteobacteria</taxon>
        <taxon>Oceanospirillales</taxon>
        <taxon>Oceanospirillaceae</taxon>
        <taxon>Marinomonas</taxon>
    </lineage>
</organism>
<keyword evidence="3" id="KW-0804">Transcription</keyword>
<dbReference type="Proteomes" id="UP000254326">
    <property type="component" value="Unassembled WGS sequence"/>
</dbReference>
<dbReference type="Pfam" id="PF20240">
    <property type="entry name" value="DUF6597"/>
    <property type="match status" value="1"/>
</dbReference>